<evidence type="ECO:0000256" key="2">
    <source>
        <dbReference type="ARBA" id="ARBA00022803"/>
    </source>
</evidence>
<protein>
    <recommendedName>
        <fullName evidence="6">Kinesin light chain</fullName>
    </recommendedName>
</protein>
<gene>
    <name evidence="4" type="ORF">CYCCA115_LOCUS24380</name>
</gene>
<dbReference type="Proteomes" id="UP001295423">
    <property type="component" value="Unassembled WGS sequence"/>
</dbReference>
<dbReference type="AlphaFoldDB" id="A0AAD2JPT1"/>
<dbReference type="PROSITE" id="PS50005">
    <property type="entry name" value="TPR"/>
    <property type="match status" value="2"/>
</dbReference>
<dbReference type="SMART" id="SM00028">
    <property type="entry name" value="TPR"/>
    <property type="match status" value="8"/>
</dbReference>
<evidence type="ECO:0000256" key="3">
    <source>
        <dbReference type="PROSITE-ProRule" id="PRU00339"/>
    </source>
</evidence>
<dbReference type="InterPro" id="IPR019734">
    <property type="entry name" value="TPR_rpt"/>
</dbReference>
<name>A0AAD2JPT1_9STRA</name>
<dbReference type="InterPro" id="IPR011990">
    <property type="entry name" value="TPR-like_helical_dom_sf"/>
</dbReference>
<evidence type="ECO:0000313" key="4">
    <source>
        <dbReference type="EMBL" id="CAJ1970361.1"/>
    </source>
</evidence>
<dbReference type="Gene3D" id="1.25.40.10">
    <property type="entry name" value="Tetratricopeptide repeat domain"/>
    <property type="match status" value="3"/>
</dbReference>
<sequence>MEGNKRRLVEELMKKSHYFYRQRNYQKTKETLETVLEMKTEDLGEDDLEVAETLYQLGGVLRTEGNFSEALEKLKRALAIRVAKLGENHADIADTYRAIGSILYEEQENYEEAEKMYRKVLDIKLKILPNDHFDVTDLYMHLGYLLTKQGKFSEATKIQKLQLATLLEKHGEDYPNVVLVYDGIAELLILQNRLDDALQMLERGIEICNRLQPLGDHNMDILARTLLEKANILDKQGNFEAAAETFNKVVRIQVETVGEMHPEIAGTYEALARAYIQQDMPESAIEPYMKAFRIHRKELGNDHAHTKELAVCLEVLEHQKNAIALNEQGLSMKAEGDLERAMKLFEEALDMHKEVSIVSFTIVSVYENIAAVKVDQGLLEDAIAASAEALKIRRRKHGDDHADTKRRMEAHRSLLRRLLETRS</sequence>
<reference evidence="4" key="1">
    <citation type="submission" date="2023-08" db="EMBL/GenBank/DDBJ databases">
        <authorList>
            <person name="Audoor S."/>
            <person name="Bilcke G."/>
        </authorList>
    </citation>
    <scope>NUCLEOTIDE SEQUENCE</scope>
</reference>
<dbReference type="EMBL" id="CAKOGP040002502">
    <property type="protein sequence ID" value="CAJ1970361.1"/>
    <property type="molecule type" value="Genomic_DNA"/>
</dbReference>
<dbReference type="Pfam" id="PF13424">
    <property type="entry name" value="TPR_12"/>
    <property type="match status" value="3"/>
</dbReference>
<organism evidence="4 5">
    <name type="scientific">Cylindrotheca closterium</name>
    <dbReference type="NCBI Taxonomy" id="2856"/>
    <lineage>
        <taxon>Eukaryota</taxon>
        <taxon>Sar</taxon>
        <taxon>Stramenopiles</taxon>
        <taxon>Ochrophyta</taxon>
        <taxon>Bacillariophyta</taxon>
        <taxon>Bacillariophyceae</taxon>
        <taxon>Bacillariophycidae</taxon>
        <taxon>Bacillariales</taxon>
        <taxon>Bacillariaceae</taxon>
        <taxon>Cylindrotheca</taxon>
    </lineage>
</organism>
<evidence type="ECO:0000313" key="5">
    <source>
        <dbReference type="Proteomes" id="UP001295423"/>
    </source>
</evidence>
<keyword evidence="1" id="KW-0677">Repeat</keyword>
<keyword evidence="2 3" id="KW-0802">TPR repeat</keyword>
<dbReference type="Pfam" id="PF13374">
    <property type="entry name" value="TPR_10"/>
    <property type="match status" value="1"/>
</dbReference>
<proteinExistence type="predicted"/>
<keyword evidence="5" id="KW-1185">Reference proteome</keyword>
<evidence type="ECO:0008006" key="6">
    <source>
        <dbReference type="Google" id="ProtNLM"/>
    </source>
</evidence>
<dbReference type="PANTHER" id="PTHR45641">
    <property type="entry name" value="TETRATRICOPEPTIDE REPEAT PROTEIN (AFU_ORTHOLOGUE AFUA_6G03870)"/>
    <property type="match status" value="1"/>
</dbReference>
<feature type="repeat" description="TPR" evidence="3">
    <location>
        <begin position="51"/>
        <end position="84"/>
    </location>
</feature>
<accession>A0AAD2JPT1</accession>
<feature type="repeat" description="TPR" evidence="3">
    <location>
        <begin position="322"/>
        <end position="355"/>
    </location>
</feature>
<dbReference type="SUPFAM" id="SSF48452">
    <property type="entry name" value="TPR-like"/>
    <property type="match status" value="3"/>
</dbReference>
<comment type="caution">
    <text evidence="4">The sequence shown here is derived from an EMBL/GenBank/DDBJ whole genome shotgun (WGS) entry which is preliminary data.</text>
</comment>
<dbReference type="PANTHER" id="PTHR45641:SF1">
    <property type="entry name" value="AAA+ ATPASE DOMAIN-CONTAINING PROTEIN"/>
    <property type="match status" value="1"/>
</dbReference>
<evidence type="ECO:0000256" key="1">
    <source>
        <dbReference type="ARBA" id="ARBA00022737"/>
    </source>
</evidence>